<feature type="repeat" description="TPR" evidence="1">
    <location>
        <begin position="58"/>
        <end position="91"/>
    </location>
</feature>
<keyword evidence="1" id="KW-0802">TPR repeat</keyword>
<evidence type="ECO:0000313" key="3">
    <source>
        <dbReference type="EMBL" id="CDS12519.1"/>
    </source>
</evidence>
<evidence type="ECO:0000256" key="2">
    <source>
        <dbReference type="SAM" id="MobiDB-lite"/>
    </source>
</evidence>
<dbReference type="SUPFAM" id="SSF48452">
    <property type="entry name" value="TPR-like"/>
    <property type="match status" value="1"/>
</dbReference>
<dbReference type="InterPro" id="IPR019734">
    <property type="entry name" value="TPR_rpt"/>
</dbReference>
<dbReference type="EMBL" id="LK023357">
    <property type="protein sequence ID" value="CDS12519.1"/>
    <property type="molecule type" value="Genomic_DNA"/>
</dbReference>
<organism evidence="3">
    <name type="scientific">Lichtheimia ramosa</name>
    <dbReference type="NCBI Taxonomy" id="688394"/>
    <lineage>
        <taxon>Eukaryota</taxon>
        <taxon>Fungi</taxon>
        <taxon>Fungi incertae sedis</taxon>
        <taxon>Mucoromycota</taxon>
        <taxon>Mucoromycotina</taxon>
        <taxon>Mucoromycetes</taxon>
        <taxon>Mucorales</taxon>
        <taxon>Lichtheimiaceae</taxon>
        <taxon>Lichtheimia</taxon>
    </lineage>
</organism>
<sequence length="236" mass="27356">MAVIEEICQDHVETKPPPQQQQQQQEQQQQPNADEDGDVFFDSVDYEPEEYNRLLKEATEYKQKGNLHFAKGEYEQAIQQYEDALVLCPVSATKERAIYFGNITACHLKLMNYKDARDMATQALKLDPHYSKAILRRAQANEKMDTYSSLSDALEDYRTLSQQSDLDTHTKKECERANKRLPPIIKERMEKEKEEMMGKLKDLGNTLLGKFGLSTDNFQMQQDPRTGSYSVNFVQR</sequence>
<dbReference type="PANTHER" id="PTHR46014">
    <property type="entry name" value="TETRATRICOPEPTIDE REPEAT PROTEIN 1"/>
    <property type="match status" value="1"/>
</dbReference>
<feature type="region of interest" description="Disordered" evidence="2">
    <location>
        <begin position="9"/>
        <end position="40"/>
    </location>
</feature>
<accession>A0A077WZA8</accession>
<feature type="compositionally biased region" description="Low complexity" evidence="2">
    <location>
        <begin position="20"/>
        <end position="31"/>
    </location>
</feature>
<evidence type="ECO:0000256" key="1">
    <source>
        <dbReference type="PROSITE-ProRule" id="PRU00339"/>
    </source>
</evidence>
<dbReference type="PROSITE" id="PS50005">
    <property type="entry name" value="TPR"/>
    <property type="match status" value="1"/>
</dbReference>
<dbReference type="SMART" id="SM00028">
    <property type="entry name" value="TPR"/>
    <property type="match status" value="2"/>
</dbReference>
<proteinExistence type="predicted"/>
<reference evidence="3" key="1">
    <citation type="journal article" date="2014" name="Genome Announc.">
        <title>De novo whole-genome sequence and genome annotation of Lichtheimia ramosa.</title>
        <authorList>
            <person name="Linde J."/>
            <person name="Schwartze V."/>
            <person name="Binder U."/>
            <person name="Lass-Florl C."/>
            <person name="Voigt K."/>
            <person name="Horn F."/>
        </authorList>
    </citation>
    <scope>NUCLEOTIDE SEQUENCE</scope>
    <source>
        <strain evidence="3">JMRC FSU:6197</strain>
    </source>
</reference>
<dbReference type="OrthoDB" id="1872379at2759"/>
<protein>
    <submittedName>
        <fullName evidence="3">Uncharacterized protein</fullName>
    </submittedName>
</protein>
<dbReference type="AlphaFoldDB" id="A0A077WZA8"/>
<name>A0A077WZA8_9FUNG</name>
<dbReference type="InterPro" id="IPR011990">
    <property type="entry name" value="TPR-like_helical_dom_sf"/>
</dbReference>
<dbReference type="PANTHER" id="PTHR46014:SF1">
    <property type="entry name" value="TETRATRICOPEPTIDE REPEAT PROTEIN 1"/>
    <property type="match status" value="1"/>
</dbReference>
<dbReference type="Pfam" id="PF13414">
    <property type="entry name" value="TPR_11"/>
    <property type="match status" value="1"/>
</dbReference>
<gene>
    <name evidence="3" type="ORF">LRAMOSA04713</name>
</gene>
<dbReference type="InterPro" id="IPR052769">
    <property type="entry name" value="TPR_domain_protein"/>
</dbReference>
<dbReference type="Gene3D" id="1.25.40.10">
    <property type="entry name" value="Tetratricopeptide repeat domain"/>
    <property type="match status" value="1"/>
</dbReference>